<evidence type="ECO:0000256" key="6">
    <source>
        <dbReference type="ARBA" id="ARBA00022833"/>
    </source>
</evidence>
<evidence type="ECO:0000256" key="4">
    <source>
        <dbReference type="ARBA" id="ARBA00022759"/>
    </source>
</evidence>
<dbReference type="InterPro" id="IPR002036">
    <property type="entry name" value="YbeY"/>
</dbReference>
<comment type="similarity">
    <text evidence="1 7">Belongs to the endoribonuclease YbeY family.</text>
</comment>
<dbReference type="EC" id="3.1.-.-" evidence="7"/>
<accession>A0A2S9WWD4</accession>
<proteinExistence type="inferred from homology"/>
<dbReference type="Gene3D" id="3.40.390.30">
    <property type="entry name" value="Metalloproteases ('zincins'), catalytic domain"/>
    <property type="match status" value="1"/>
</dbReference>
<keyword evidence="7" id="KW-0698">rRNA processing</keyword>
<dbReference type="Proteomes" id="UP000239532">
    <property type="component" value="Unassembled WGS sequence"/>
</dbReference>
<evidence type="ECO:0000256" key="7">
    <source>
        <dbReference type="HAMAP-Rule" id="MF_00009"/>
    </source>
</evidence>
<organism evidence="8 9">
    <name type="scientific">Nonlabens agnitus</name>
    <dbReference type="NCBI Taxonomy" id="870484"/>
    <lineage>
        <taxon>Bacteria</taxon>
        <taxon>Pseudomonadati</taxon>
        <taxon>Bacteroidota</taxon>
        <taxon>Flavobacteriia</taxon>
        <taxon>Flavobacteriales</taxon>
        <taxon>Flavobacteriaceae</taxon>
        <taxon>Nonlabens</taxon>
    </lineage>
</organism>
<dbReference type="GO" id="GO:0006364">
    <property type="term" value="P:rRNA processing"/>
    <property type="evidence" value="ECO:0007669"/>
    <property type="project" value="UniProtKB-UniRule"/>
</dbReference>
<sequence length="139" mass="16370">MIDFSYQKDFQLKHEQDHVHWLHKVADFHDATVDVLGYVFCDDEYVHSINLQHLDHDTYTDIITFDYGTDTVLEGEIYISIDRVEDNASDLGEDFDTELRRVMCHGLLHMIGYDDDTTEKKAKMRALENEALQMFHVKQ</sequence>
<keyword evidence="3 7" id="KW-0479">Metal-binding</keyword>
<keyword evidence="7" id="KW-0963">Cytoplasm</keyword>
<dbReference type="GO" id="GO:0004222">
    <property type="term" value="F:metalloendopeptidase activity"/>
    <property type="evidence" value="ECO:0007669"/>
    <property type="project" value="InterPro"/>
</dbReference>
<evidence type="ECO:0000256" key="1">
    <source>
        <dbReference type="ARBA" id="ARBA00010875"/>
    </source>
</evidence>
<dbReference type="InterPro" id="IPR023091">
    <property type="entry name" value="MetalPrtase_cat_dom_sf_prd"/>
</dbReference>
<evidence type="ECO:0000256" key="2">
    <source>
        <dbReference type="ARBA" id="ARBA00022722"/>
    </source>
</evidence>
<dbReference type="AlphaFoldDB" id="A0A2S9WWD4"/>
<feature type="binding site" evidence="7">
    <location>
        <position position="115"/>
    </location>
    <ligand>
        <name>Zn(2+)</name>
        <dbReference type="ChEBI" id="CHEBI:29105"/>
        <note>catalytic</note>
    </ligand>
</feature>
<dbReference type="RefSeq" id="WP_105983464.1">
    <property type="nucleotide sequence ID" value="NZ_MQUC01000003.1"/>
</dbReference>
<protein>
    <recommendedName>
        <fullName evidence="7">Endoribonuclease YbeY</fullName>
        <ecNumber evidence="7">3.1.-.-</ecNumber>
    </recommendedName>
</protein>
<keyword evidence="6 7" id="KW-0862">Zinc</keyword>
<name>A0A2S9WWD4_9FLAO</name>
<feature type="binding site" evidence="7">
    <location>
        <position position="109"/>
    </location>
    <ligand>
        <name>Zn(2+)</name>
        <dbReference type="ChEBI" id="CHEBI:29105"/>
        <note>catalytic</note>
    </ligand>
</feature>
<evidence type="ECO:0000256" key="3">
    <source>
        <dbReference type="ARBA" id="ARBA00022723"/>
    </source>
</evidence>
<dbReference type="SUPFAM" id="SSF55486">
    <property type="entry name" value="Metalloproteases ('zincins'), catalytic domain"/>
    <property type="match status" value="1"/>
</dbReference>
<dbReference type="HAMAP" id="MF_00009">
    <property type="entry name" value="Endoribonucl_YbeY"/>
    <property type="match status" value="1"/>
</dbReference>
<dbReference type="GO" id="GO:0008270">
    <property type="term" value="F:zinc ion binding"/>
    <property type="evidence" value="ECO:0007669"/>
    <property type="project" value="UniProtKB-UniRule"/>
</dbReference>
<evidence type="ECO:0000256" key="5">
    <source>
        <dbReference type="ARBA" id="ARBA00022801"/>
    </source>
</evidence>
<reference evidence="8 9" key="1">
    <citation type="submission" date="2016-11" db="EMBL/GenBank/DDBJ databases">
        <title>Trade-off between light-utilization and light-protection in marine flavobacteria.</title>
        <authorList>
            <person name="Kumagai Y."/>
        </authorList>
    </citation>
    <scope>NUCLEOTIDE SEQUENCE [LARGE SCALE GENOMIC DNA]</scope>
    <source>
        <strain evidence="8 9">JCM 17109</strain>
    </source>
</reference>
<keyword evidence="5 7" id="KW-0378">Hydrolase</keyword>
<keyword evidence="9" id="KW-1185">Reference proteome</keyword>
<dbReference type="NCBIfam" id="TIGR00043">
    <property type="entry name" value="rRNA maturation RNase YbeY"/>
    <property type="match status" value="1"/>
</dbReference>
<dbReference type="GO" id="GO:0004521">
    <property type="term" value="F:RNA endonuclease activity"/>
    <property type="evidence" value="ECO:0007669"/>
    <property type="project" value="UniProtKB-UniRule"/>
</dbReference>
<dbReference type="EMBL" id="MQUC01000003">
    <property type="protein sequence ID" value="PRP67764.1"/>
    <property type="molecule type" value="Genomic_DNA"/>
</dbReference>
<comment type="cofactor">
    <cofactor evidence="7">
        <name>Zn(2+)</name>
        <dbReference type="ChEBI" id="CHEBI:29105"/>
    </cofactor>
    <text evidence="7">Binds 1 zinc ion.</text>
</comment>
<keyword evidence="4 7" id="KW-0255">Endonuclease</keyword>
<dbReference type="Pfam" id="PF02130">
    <property type="entry name" value="YbeY"/>
    <property type="match status" value="1"/>
</dbReference>
<evidence type="ECO:0000313" key="8">
    <source>
        <dbReference type="EMBL" id="PRP67764.1"/>
    </source>
</evidence>
<keyword evidence="7" id="KW-0690">Ribosome biogenesis</keyword>
<dbReference type="GO" id="GO:0005737">
    <property type="term" value="C:cytoplasm"/>
    <property type="evidence" value="ECO:0007669"/>
    <property type="project" value="UniProtKB-SubCell"/>
</dbReference>
<comment type="caution">
    <text evidence="8">The sequence shown here is derived from an EMBL/GenBank/DDBJ whole genome shotgun (WGS) entry which is preliminary data.</text>
</comment>
<keyword evidence="2 7" id="KW-0540">Nuclease</keyword>
<comment type="subcellular location">
    <subcellularLocation>
        <location evidence="7">Cytoplasm</location>
    </subcellularLocation>
</comment>
<gene>
    <name evidence="7" type="primary">ybeY</name>
    <name evidence="8" type="ORF">BST86_12010</name>
</gene>
<feature type="binding site" evidence="7">
    <location>
        <position position="105"/>
    </location>
    <ligand>
        <name>Zn(2+)</name>
        <dbReference type="ChEBI" id="CHEBI:29105"/>
        <note>catalytic</note>
    </ligand>
</feature>
<dbReference type="PANTHER" id="PTHR46986:SF1">
    <property type="entry name" value="ENDORIBONUCLEASE YBEY, CHLOROPLASTIC"/>
    <property type="match status" value="1"/>
</dbReference>
<dbReference type="PANTHER" id="PTHR46986">
    <property type="entry name" value="ENDORIBONUCLEASE YBEY, CHLOROPLASTIC"/>
    <property type="match status" value="1"/>
</dbReference>
<comment type="function">
    <text evidence="7">Single strand-specific metallo-endoribonuclease involved in late-stage 70S ribosome quality control and in maturation of the 3' terminus of the 16S rRNA.</text>
</comment>
<dbReference type="OrthoDB" id="9811984at2"/>
<evidence type="ECO:0000313" key="9">
    <source>
        <dbReference type="Proteomes" id="UP000239532"/>
    </source>
</evidence>